<feature type="region of interest" description="Disordered" evidence="5">
    <location>
        <begin position="419"/>
        <end position="466"/>
    </location>
</feature>
<evidence type="ECO:0000256" key="3">
    <source>
        <dbReference type="ARBA" id="ARBA00023002"/>
    </source>
</evidence>
<evidence type="ECO:0000256" key="1">
    <source>
        <dbReference type="ARBA" id="ARBA00022630"/>
    </source>
</evidence>
<accession>A0A2W5XTT0</accession>
<feature type="region of interest" description="Disordered" evidence="5">
    <location>
        <begin position="1"/>
        <end position="53"/>
    </location>
</feature>
<evidence type="ECO:0000259" key="6">
    <source>
        <dbReference type="Pfam" id="PF00296"/>
    </source>
</evidence>
<dbReference type="SUPFAM" id="SSF51679">
    <property type="entry name" value="Bacterial luciferase-like"/>
    <property type="match status" value="1"/>
</dbReference>
<proteinExistence type="predicted"/>
<dbReference type="PANTHER" id="PTHR30011:SF16">
    <property type="entry name" value="C2H2 FINGER DOMAIN TRANSCRIPTION FACTOR (EUROFUNG)-RELATED"/>
    <property type="match status" value="1"/>
</dbReference>
<sequence>MRAPPCPLRQPAPPSRPVRPAVRPHPRTELALSHPLASSHPQPAARTTADGAEPARPHVVLGVDLTAAGARPGSHHLHGAVAPRPFDAERFVHLVRTADQGLLDLVTLDEGFLLHPGRRRVPGRLDAAVAAARVAPLTSGVGLVAAVEAVHVDPGHVAAAIARVDRTSGGRAGWQVGRPADGASPDQQWASRAASSVAQVARLWDAGASETAEVGVDGRVRVDHDGIRFAVRRPQASGAPLPQGRPPVVVRAHEEEGAQVAAATADVVRLRVTDAARAARLRALVREAAQAAGRHPDDVKVLVDAYVVLAAEPESARARLELVEAIEGPDAAGGALVVSGTAADLAAVATDWVDAGATDGFVLRPSSLGSDLDTVVGRVVPALQRAGRFRTARPGHGHAGTLRGALGLPSVLSARAAATAGRTARADRADQAPAGRAPAGRDGRGGVRRRDDGGRSPAARPALVAS</sequence>
<protein>
    <submittedName>
        <fullName evidence="7">F420-dependent oxidoreductase</fullName>
    </submittedName>
</protein>
<feature type="compositionally biased region" description="Pro residues" evidence="5">
    <location>
        <begin position="1"/>
        <end position="17"/>
    </location>
</feature>
<dbReference type="EMBL" id="QKWH01000004">
    <property type="protein sequence ID" value="PZR53538.1"/>
    <property type="molecule type" value="Genomic_DNA"/>
</dbReference>
<name>A0A2W5XTT0_9MICO</name>
<keyword evidence="4" id="KW-0503">Monooxygenase</keyword>
<dbReference type="InterPro" id="IPR036661">
    <property type="entry name" value="Luciferase-like_sf"/>
</dbReference>
<keyword evidence="8" id="KW-1185">Reference proteome</keyword>
<comment type="caution">
    <text evidence="7">The sequence shown here is derived from an EMBL/GenBank/DDBJ whole genome shotgun (WGS) entry which is preliminary data.</text>
</comment>
<dbReference type="InterPro" id="IPR011251">
    <property type="entry name" value="Luciferase-like_dom"/>
</dbReference>
<dbReference type="Gene3D" id="3.20.20.30">
    <property type="entry name" value="Luciferase-like domain"/>
    <property type="match status" value="1"/>
</dbReference>
<dbReference type="GO" id="GO:0016705">
    <property type="term" value="F:oxidoreductase activity, acting on paired donors, with incorporation or reduction of molecular oxygen"/>
    <property type="evidence" value="ECO:0007669"/>
    <property type="project" value="InterPro"/>
</dbReference>
<dbReference type="GO" id="GO:0004497">
    <property type="term" value="F:monooxygenase activity"/>
    <property type="evidence" value="ECO:0007669"/>
    <property type="project" value="UniProtKB-KW"/>
</dbReference>
<keyword evidence="1" id="KW-0285">Flavoprotein</keyword>
<gene>
    <name evidence="7" type="ORF">DNL40_08565</name>
</gene>
<dbReference type="Proteomes" id="UP000248783">
    <property type="component" value="Unassembled WGS sequence"/>
</dbReference>
<evidence type="ECO:0000256" key="4">
    <source>
        <dbReference type="ARBA" id="ARBA00023033"/>
    </source>
</evidence>
<feature type="compositionally biased region" description="Basic and acidic residues" evidence="5">
    <location>
        <begin position="439"/>
        <end position="454"/>
    </location>
</feature>
<reference evidence="7 8" key="1">
    <citation type="submission" date="2018-06" db="EMBL/GenBank/DDBJ databases">
        <title>Whole genome sequencing of a novel hydrocarbon degrading bacterial strain, PW21 isolated from oil contaminated produced water sample.</title>
        <authorList>
            <person name="Nagkirti P."/>
            <person name="Shaikh A."/>
            <person name="Gowdaman V."/>
            <person name="Engineer A.E."/>
            <person name="Dagar S."/>
            <person name="Dhakephalkar P.K."/>
        </authorList>
    </citation>
    <scope>NUCLEOTIDE SEQUENCE [LARGE SCALE GENOMIC DNA]</scope>
    <source>
        <strain evidence="7 8">PW21</strain>
    </source>
</reference>
<feature type="domain" description="Luciferase-like" evidence="6">
    <location>
        <begin position="79"/>
        <end position="326"/>
    </location>
</feature>
<organism evidence="7 8">
    <name type="scientific">Xylanimonas oleitrophica</name>
    <dbReference type="NCBI Taxonomy" id="2607479"/>
    <lineage>
        <taxon>Bacteria</taxon>
        <taxon>Bacillati</taxon>
        <taxon>Actinomycetota</taxon>
        <taxon>Actinomycetes</taxon>
        <taxon>Micrococcales</taxon>
        <taxon>Promicromonosporaceae</taxon>
        <taxon>Xylanimonas</taxon>
    </lineage>
</organism>
<keyword evidence="2" id="KW-0288">FMN</keyword>
<evidence type="ECO:0000256" key="5">
    <source>
        <dbReference type="SAM" id="MobiDB-lite"/>
    </source>
</evidence>
<evidence type="ECO:0000313" key="8">
    <source>
        <dbReference type="Proteomes" id="UP000248783"/>
    </source>
</evidence>
<evidence type="ECO:0000256" key="2">
    <source>
        <dbReference type="ARBA" id="ARBA00022643"/>
    </source>
</evidence>
<evidence type="ECO:0000313" key="7">
    <source>
        <dbReference type="EMBL" id="PZR53538.1"/>
    </source>
</evidence>
<keyword evidence="3" id="KW-0560">Oxidoreductase</keyword>
<dbReference type="InterPro" id="IPR051260">
    <property type="entry name" value="Diverse_substr_monoxygenases"/>
</dbReference>
<dbReference type="PANTHER" id="PTHR30011">
    <property type="entry name" value="ALKANESULFONATE MONOOXYGENASE-RELATED"/>
    <property type="match status" value="1"/>
</dbReference>
<dbReference type="AlphaFoldDB" id="A0A2W5XTT0"/>
<dbReference type="Pfam" id="PF00296">
    <property type="entry name" value="Bac_luciferase"/>
    <property type="match status" value="1"/>
</dbReference>